<evidence type="ECO:0000313" key="2">
    <source>
        <dbReference type="EnsemblPlants" id="ONIVA02G21320.1"/>
    </source>
</evidence>
<protein>
    <submittedName>
        <fullName evidence="2">Uncharacterized protein</fullName>
    </submittedName>
</protein>
<dbReference type="eggNOG" id="ENOG502QSX4">
    <property type="taxonomic scope" value="Eukaryota"/>
</dbReference>
<feature type="region of interest" description="Disordered" evidence="1">
    <location>
        <begin position="226"/>
        <end position="295"/>
    </location>
</feature>
<dbReference type="Proteomes" id="UP000006591">
    <property type="component" value="Chromosome 2"/>
</dbReference>
<proteinExistence type="predicted"/>
<sequence>MVENKFVARALILERPTPPGEEAGGGLSGDGGVLPLRAVCGAGPSLVTSVYETHLDLAALSWTRTSLGLSLRAVLRLSSPATPASSLATGVGIYFDEDTDEETLAFLRGTRRFSAAGDRLVDLAWALTRARFPGSAVEPPPCRGAAPQPQQLCSWNGDAGLFSSSSSSGEYRWTDYVDVVRACMLQSWRLIFEHGSYEGRGRTVMMACYDVETLFLRGIDVNRPTTPAAAETTTARGGAAARRTRSPARPPPTACSPSGSDDEDSGGGGSRVPWPGQGWEQQQQEGEEKREERKEKKIRYAANMWAPWHSDSKAFLTLDQCRAGGDQSVPPSL</sequence>
<name>A0A0E0G7S0_ORYNI</name>
<dbReference type="HOGENOM" id="CLU_835179_0_0_1"/>
<evidence type="ECO:0000256" key="1">
    <source>
        <dbReference type="SAM" id="MobiDB-lite"/>
    </source>
</evidence>
<feature type="compositionally biased region" description="Low complexity" evidence="1">
    <location>
        <begin position="226"/>
        <end position="241"/>
    </location>
</feature>
<dbReference type="EnsemblPlants" id="ONIVA02G21320.1">
    <property type="protein sequence ID" value="ONIVA02G21320.1"/>
    <property type="gene ID" value="ONIVA02G21320"/>
</dbReference>
<feature type="compositionally biased region" description="Basic and acidic residues" evidence="1">
    <location>
        <begin position="286"/>
        <end position="295"/>
    </location>
</feature>
<dbReference type="Gramene" id="ONIVA02G21320.1">
    <property type="protein sequence ID" value="ONIVA02G21320.1"/>
    <property type="gene ID" value="ONIVA02G21320"/>
</dbReference>
<keyword evidence="3" id="KW-1185">Reference proteome</keyword>
<reference evidence="2" key="1">
    <citation type="submission" date="2015-04" db="UniProtKB">
        <authorList>
            <consortium name="EnsemblPlants"/>
        </authorList>
    </citation>
    <scope>IDENTIFICATION</scope>
    <source>
        <strain evidence="2">SL10</strain>
    </source>
</reference>
<evidence type="ECO:0000313" key="3">
    <source>
        <dbReference type="Proteomes" id="UP000006591"/>
    </source>
</evidence>
<dbReference type="AlphaFoldDB" id="A0A0E0G7S0"/>
<reference evidence="2" key="2">
    <citation type="submission" date="2018-04" db="EMBL/GenBank/DDBJ databases">
        <title>OnivRS2 (Oryza nivara Reference Sequence Version 2).</title>
        <authorList>
            <person name="Zhang J."/>
            <person name="Kudrna D."/>
            <person name="Lee S."/>
            <person name="Talag J."/>
            <person name="Rajasekar S."/>
            <person name="Welchert J."/>
            <person name="Hsing Y.-I."/>
            <person name="Wing R.A."/>
        </authorList>
    </citation>
    <scope>NUCLEOTIDE SEQUENCE [LARGE SCALE GENOMIC DNA]</scope>
    <source>
        <strain evidence="2">SL10</strain>
    </source>
</reference>
<accession>A0A0E0G7S0</accession>
<organism evidence="2">
    <name type="scientific">Oryza nivara</name>
    <name type="common">Indian wild rice</name>
    <name type="synonym">Oryza sativa f. spontanea</name>
    <dbReference type="NCBI Taxonomy" id="4536"/>
    <lineage>
        <taxon>Eukaryota</taxon>
        <taxon>Viridiplantae</taxon>
        <taxon>Streptophyta</taxon>
        <taxon>Embryophyta</taxon>
        <taxon>Tracheophyta</taxon>
        <taxon>Spermatophyta</taxon>
        <taxon>Magnoliopsida</taxon>
        <taxon>Liliopsida</taxon>
        <taxon>Poales</taxon>
        <taxon>Poaceae</taxon>
        <taxon>BOP clade</taxon>
        <taxon>Oryzoideae</taxon>
        <taxon>Oryzeae</taxon>
        <taxon>Oryzinae</taxon>
        <taxon>Oryza</taxon>
    </lineage>
</organism>